<dbReference type="EMBL" id="JAIWQS010000010">
    <property type="protein sequence ID" value="KAJ8753328.1"/>
    <property type="molecule type" value="Genomic_DNA"/>
</dbReference>
<accession>A0AAV8SMB5</accession>
<name>A0AAV8SMB5_9ROSI</name>
<dbReference type="Proteomes" id="UP001159364">
    <property type="component" value="Linkage Group LG10"/>
</dbReference>
<organism evidence="1 2">
    <name type="scientific">Erythroxylum novogranatense</name>
    <dbReference type="NCBI Taxonomy" id="1862640"/>
    <lineage>
        <taxon>Eukaryota</taxon>
        <taxon>Viridiplantae</taxon>
        <taxon>Streptophyta</taxon>
        <taxon>Embryophyta</taxon>
        <taxon>Tracheophyta</taxon>
        <taxon>Spermatophyta</taxon>
        <taxon>Magnoliopsida</taxon>
        <taxon>eudicotyledons</taxon>
        <taxon>Gunneridae</taxon>
        <taxon>Pentapetalae</taxon>
        <taxon>rosids</taxon>
        <taxon>fabids</taxon>
        <taxon>Malpighiales</taxon>
        <taxon>Erythroxylaceae</taxon>
        <taxon>Erythroxylum</taxon>
    </lineage>
</organism>
<comment type="caution">
    <text evidence="1">The sequence shown here is derived from an EMBL/GenBank/DDBJ whole genome shotgun (WGS) entry which is preliminary data.</text>
</comment>
<reference evidence="1 2" key="1">
    <citation type="submission" date="2021-09" db="EMBL/GenBank/DDBJ databases">
        <title>Genomic insights and catalytic innovation underlie evolution of tropane alkaloids biosynthesis.</title>
        <authorList>
            <person name="Wang Y.-J."/>
            <person name="Tian T."/>
            <person name="Huang J.-P."/>
            <person name="Huang S.-X."/>
        </authorList>
    </citation>
    <scope>NUCLEOTIDE SEQUENCE [LARGE SCALE GENOMIC DNA]</scope>
    <source>
        <strain evidence="1">KIB-2018</strain>
        <tissue evidence="1">Leaf</tissue>
    </source>
</reference>
<keyword evidence="2" id="KW-1185">Reference proteome</keyword>
<protein>
    <submittedName>
        <fullName evidence="1">Uncharacterized protein</fullName>
    </submittedName>
</protein>
<sequence>MKEVVRNIGKKKKTPHKGRDIMVDYVMGLQASREASMRNLDIADDKVQEVSAKCYPLMKQANKQNTARGDKEVNMASRVSRDGAIRAIQQNRIQGNVEAKKNNQLMMKAADESNASGYR</sequence>
<evidence type="ECO:0000313" key="2">
    <source>
        <dbReference type="Proteomes" id="UP001159364"/>
    </source>
</evidence>
<gene>
    <name evidence="1" type="ORF">K2173_019727</name>
</gene>
<evidence type="ECO:0000313" key="1">
    <source>
        <dbReference type="EMBL" id="KAJ8753328.1"/>
    </source>
</evidence>
<proteinExistence type="predicted"/>
<dbReference type="AlphaFoldDB" id="A0AAV8SMB5"/>